<feature type="domain" description="Fibronectin type-III" evidence="2">
    <location>
        <begin position="160"/>
        <end position="258"/>
    </location>
</feature>
<keyword evidence="1" id="KW-0677">Repeat</keyword>
<feature type="domain" description="Fibronectin type-III" evidence="2">
    <location>
        <begin position="461"/>
        <end position="558"/>
    </location>
</feature>
<sequence>MALRGLQTDFSHTKWFPHVSPSHFLLFGLMLSYFTTLSSQVQACSMKCKSKNISSQYQHCGIRSDGVHDLDCFGKYYSRGTINCVWKPGNHASDRTHTFIIQQPAKKYCRACHNITRFSQSVKLYENPNMTVEVFENSRSRNCTKAIFRGSPTSLFRCGPPSNVSFSRHSGRLDVNVSWKQEDVKAITYYSVRYKVVSSPSWNETNVESKDWSSCRVEDLNSSLVYIVQIRCVRNEKCSQCPWSEAYNVLPELTTQPVIVSIEDNDINEKQGRRLVSVTWTFSASELHDGYYVSIGKASGEAPCQQIKTSEPEIRLILSHSAYQLNISAANNASVSPAVSQTIPQREDMYGMEEEKLNVTVHNNTSFTIYWKDDLIKTFVCYSVEWREKGHNALYMSFYQNVQNSRTLFPLPEPLEPYKRYSITLHTRPDKETCNMKHINNSESTYGSTQFYFMEGSPISAPANISKLNVTLKSVLLQWSSIPEEDIRGFLLGYIIHYTEYHQRGTSTENNITVDPELNSYELSDLRSGTAYQVQISGFTSGGAGVRSTASFFKTDPENFNLSSVITVFAVVATVLIFGTPIIKRAKAVLWPSIPNPGNSNAMQKIDRACELELAAINTLQVEEWDTNSLQIVEKEAVIPASTLPLVLPLLCAAEDEEDAPEMTCDWNQTDTDSAAGETSPGDATDMFSDTQQTNLQSSPMVFSGGYTTMEMFQQTMPQRVAVNTAVIEGMESQPENTTVLKSGMDYVRQFSTSPSLDSEQPSTILW</sequence>
<dbReference type="InterPro" id="IPR036116">
    <property type="entry name" value="FN3_sf"/>
</dbReference>
<evidence type="ECO:0000313" key="4">
    <source>
        <dbReference type="Proteomes" id="UP000265080"/>
    </source>
</evidence>
<dbReference type="Ensembl" id="ENSAPET00000003176.1">
    <property type="protein sequence ID" value="ENSAPEP00000003104.1"/>
    <property type="gene ID" value="ENSAPEG00000002262.1"/>
</dbReference>
<dbReference type="PANTHER" id="PTHR46708">
    <property type="entry name" value="TENASCIN"/>
    <property type="match status" value="1"/>
</dbReference>
<evidence type="ECO:0000313" key="3">
    <source>
        <dbReference type="Ensembl" id="ENSAPEP00000003104.1"/>
    </source>
</evidence>
<dbReference type="InterPro" id="IPR050991">
    <property type="entry name" value="ECM_Regulatory_Proteins"/>
</dbReference>
<protein>
    <recommendedName>
        <fullName evidence="2">Fibronectin type-III domain-containing protein</fullName>
    </recommendedName>
</protein>
<dbReference type="AlphaFoldDB" id="A0A3P8RV18"/>
<dbReference type="Pfam" id="PF00041">
    <property type="entry name" value="fn3"/>
    <property type="match status" value="2"/>
</dbReference>
<dbReference type="SUPFAM" id="SSF49265">
    <property type="entry name" value="Fibronectin type III"/>
    <property type="match status" value="2"/>
</dbReference>
<name>A0A3P8RV18_AMPPE</name>
<evidence type="ECO:0000256" key="1">
    <source>
        <dbReference type="ARBA" id="ARBA00022737"/>
    </source>
</evidence>
<reference evidence="3" key="2">
    <citation type="submission" date="2025-08" db="UniProtKB">
        <authorList>
            <consortium name="Ensembl"/>
        </authorList>
    </citation>
    <scope>IDENTIFICATION</scope>
</reference>
<dbReference type="CDD" id="cd00063">
    <property type="entry name" value="FN3"/>
    <property type="match status" value="2"/>
</dbReference>
<dbReference type="Gene3D" id="2.60.40.10">
    <property type="entry name" value="Immunoglobulins"/>
    <property type="match status" value="2"/>
</dbReference>
<dbReference type="STRING" id="161767.ENSAPEP00000003104"/>
<reference evidence="3 4" key="1">
    <citation type="submission" date="2018-03" db="EMBL/GenBank/DDBJ databases">
        <title>Finding Nemo's genes: A chromosome-scale reference assembly of the genome of the orange clownfish Amphiprion percula.</title>
        <authorList>
            <person name="Lehmann R."/>
        </authorList>
    </citation>
    <scope>NUCLEOTIDE SEQUENCE</scope>
</reference>
<dbReference type="GeneTree" id="ENSGT00940000167247"/>
<dbReference type="OMA" id="SIWIAVN"/>
<dbReference type="PROSITE" id="PS50853">
    <property type="entry name" value="FN3"/>
    <property type="match status" value="2"/>
</dbReference>
<proteinExistence type="predicted"/>
<dbReference type="PANTHER" id="PTHR46708:SF2">
    <property type="entry name" value="FIBRONECTIN TYPE-III DOMAIN-CONTAINING PROTEIN"/>
    <property type="match status" value="1"/>
</dbReference>
<dbReference type="Proteomes" id="UP000265080">
    <property type="component" value="Chromosome 16"/>
</dbReference>
<keyword evidence="4" id="KW-1185">Reference proteome</keyword>
<evidence type="ECO:0000259" key="2">
    <source>
        <dbReference type="PROSITE" id="PS50853"/>
    </source>
</evidence>
<organism evidence="3 4">
    <name type="scientific">Amphiprion percula</name>
    <name type="common">Orange clownfish</name>
    <name type="synonym">Lutjanus percula</name>
    <dbReference type="NCBI Taxonomy" id="161767"/>
    <lineage>
        <taxon>Eukaryota</taxon>
        <taxon>Metazoa</taxon>
        <taxon>Chordata</taxon>
        <taxon>Craniata</taxon>
        <taxon>Vertebrata</taxon>
        <taxon>Euteleostomi</taxon>
        <taxon>Actinopterygii</taxon>
        <taxon>Neopterygii</taxon>
        <taxon>Teleostei</taxon>
        <taxon>Neoteleostei</taxon>
        <taxon>Acanthomorphata</taxon>
        <taxon>Ovalentaria</taxon>
        <taxon>Pomacentridae</taxon>
        <taxon>Amphiprion</taxon>
    </lineage>
</organism>
<dbReference type="InterPro" id="IPR013783">
    <property type="entry name" value="Ig-like_fold"/>
</dbReference>
<accession>A0A3P8RV18</accession>
<reference evidence="3" key="3">
    <citation type="submission" date="2025-09" db="UniProtKB">
        <authorList>
            <consortium name="Ensembl"/>
        </authorList>
    </citation>
    <scope>IDENTIFICATION</scope>
</reference>
<dbReference type="InterPro" id="IPR003961">
    <property type="entry name" value="FN3_dom"/>
</dbReference>
<dbReference type="SMART" id="SM00060">
    <property type="entry name" value="FN3"/>
    <property type="match status" value="3"/>
</dbReference>